<dbReference type="PANTHER" id="PTHR45983">
    <property type="entry name" value="TYROSINE PHOSPHATSE N18, PUTATIVE-RELATED"/>
    <property type="match status" value="1"/>
</dbReference>
<dbReference type="InterPro" id="IPR047170">
    <property type="entry name" value="PTN12/18/22"/>
</dbReference>
<sequence>NQDIQACLATWKTEPVHSTQAGSRPGNVRKNHHKDALPNDQAPVVLSLLQEEGHGHYINGNFIQGADGSRAYITTQGPLPHTLLDFWRLVWEFGFKACREMENGQKKCEHYWDQEQEPLQIGLFCIVLVLINVFFFFLIICPSFPVFQECRSVYQLQYMSWPDRGVTSNPEHVLTMAEEAHHLQGYGPRPVCVHCSAGCGPHGHQVLLMCPLSLHMIPPNCSLFSVVLEMRKQRPVAVQTKEEYRNRNLVVQMFFSALHTSSPLYQNFKENCTPLYDDEAGGLRAASAPHPLLPRARRLHFLPVHPARRSISAPGSPAPAMADTDTYAVVQKRRAPPGPEAGAPGRGAEEAPLYSQVLPRARRPQARAEEAQGAPPGRVLADQSPAGPDAYEDVVDGAQTSGLGFNLRIGRPKGPRDPPAEWTQV</sequence>
<dbReference type="GO" id="GO:0004726">
    <property type="term" value="F:non-membrane spanning protein tyrosine phosphatase activity"/>
    <property type="evidence" value="ECO:0007669"/>
    <property type="project" value="InterPro"/>
</dbReference>
<keyword evidence="6" id="KW-1133">Transmembrane helix</keyword>
<feature type="domain" description="Tyrosine-protein phosphatase" evidence="7">
    <location>
        <begin position="22"/>
        <end position="254"/>
    </location>
</feature>
<evidence type="ECO:0000313" key="10">
    <source>
        <dbReference type="Proteomes" id="UP000472241"/>
    </source>
</evidence>
<organism evidence="9 10">
    <name type="scientific">Lynx canadensis</name>
    <name type="common">Canada lynx</name>
    <name type="synonym">Felis canadensis</name>
    <dbReference type="NCBI Taxonomy" id="61383"/>
    <lineage>
        <taxon>Eukaryota</taxon>
        <taxon>Metazoa</taxon>
        <taxon>Chordata</taxon>
        <taxon>Craniata</taxon>
        <taxon>Vertebrata</taxon>
        <taxon>Euteleostomi</taxon>
        <taxon>Mammalia</taxon>
        <taxon>Eutheria</taxon>
        <taxon>Laurasiatheria</taxon>
        <taxon>Carnivora</taxon>
        <taxon>Feliformia</taxon>
        <taxon>Felidae</taxon>
        <taxon>Felinae</taxon>
        <taxon>Lynx</taxon>
    </lineage>
</organism>
<feature type="region of interest" description="Disordered" evidence="5">
    <location>
        <begin position="15"/>
        <end position="36"/>
    </location>
</feature>
<dbReference type="SMART" id="SM00194">
    <property type="entry name" value="PTPc"/>
    <property type="match status" value="1"/>
</dbReference>
<dbReference type="PROSITE" id="PS50056">
    <property type="entry name" value="TYR_PHOSPHATASE_2"/>
    <property type="match status" value="1"/>
</dbReference>
<protein>
    <recommendedName>
        <fullName evidence="1">protein-tyrosine-phosphatase</fullName>
        <ecNumber evidence="1">3.1.3.48</ecNumber>
    </recommendedName>
</protein>
<evidence type="ECO:0000313" key="9">
    <source>
        <dbReference type="Ensembl" id="ENSLCNP00005000007.1"/>
    </source>
</evidence>
<dbReference type="GO" id="GO:0005634">
    <property type="term" value="C:nucleus"/>
    <property type="evidence" value="ECO:0007669"/>
    <property type="project" value="TreeGrafter"/>
</dbReference>
<evidence type="ECO:0000256" key="6">
    <source>
        <dbReference type="SAM" id="Phobius"/>
    </source>
</evidence>
<dbReference type="PRINTS" id="PR00700">
    <property type="entry name" value="PRTYPHPHTASE"/>
</dbReference>
<dbReference type="InterPro" id="IPR000387">
    <property type="entry name" value="Tyr_Pase_dom"/>
</dbReference>
<dbReference type="PANTHER" id="PTHR45983:SF4">
    <property type="entry name" value="TYROSINE-PROTEIN PHOSPHATASE NON-RECEPTOR TYPE 18"/>
    <property type="match status" value="1"/>
</dbReference>
<evidence type="ECO:0000256" key="3">
    <source>
        <dbReference type="ARBA" id="ARBA00022912"/>
    </source>
</evidence>
<reference evidence="9" key="2">
    <citation type="submission" date="2025-09" db="UniProtKB">
        <authorList>
            <consortium name="Ensembl"/>
        </authorList>
    </citation>
    <scope>IDENTIFICATION</scope>
</reference>
<keyword evidence="10" id="KW-1185">Reference proteome</keyword>
<name>A0A667G094_LYNCA</name>
<dbReference type="EC" id="3.1.3.48" evidence="1"/>
<dbReference type="Gene3D" id="3.90.190.10">
    <property type="entry name" value="Protein tyrosine phosphatase superfamily"/>
    <property type="match status" value="1"/>
</dbReference>
<dbReference type="AlphaFoldDB" id="A0A667G094"/>
<proteinExistence type="inferred from homology"/>
<keyword evidence="2" id="KW-0378">Hydrolase</keyword>
<evidence type="ECO:0000256" key="5">
    <source>
        <dbReference type="SAM" id="MobiDB-lite"/>
    </source>
</evidence>
<dbReference type="SMART" id="SM00404">
    <property type="entry name" value="PTPc_motif"/>
    <property type="match status" value="1"/>
</dbReference>
<dbReference type="SUPFAM" id="SSF52799">
    <property type="entry name" value="(Phosphotyrosine protein) phosphatases II"/>
    <property type="match status" value="1"/>
</dbReference>
<keyword evidence="6" id="KW-0472">Membrane</keyword>
<dbReference type="PROSITE" id="PS50055">
    <property type="entry name" value="TYR_PHOSPHATASE_PTP"/>
    <property type="match status" value="1"/>
</dbReference>
<comment type="similarity">
    <text evidence="4">Belongs to the protein-tyrosine phosphatase family. Non-receptor class 4 subfamily.</text>
</comment>
<evidence type="ECO:0000256" key="1">
    <source>
        <dbReference type="ARBA" id="ARBA00013064"/>
    </source>
</evidence>
<evidence type="ECO:0000259" key="8">
    <source>
        <dbReference type="PROSITE" id="PS50056"/>
    </source>
</evidence>
<feature type="transmembrane region" description="Helical" evidence="6">
    <location>
        <begin position="121"/>
        <end position="140"/>
    </location>
</feature>
<dbReference type="Ensembl" id="ENSLCNT00005000007.1">
    <property type="protein sequence ID" value="ENSLCNP00005000007.1"/>
    <property type="gene ID" value="ENSLCNG00005000005.1"/>
</dbReference>
<dbReference type="Proteomes" id="UP000472241">
    <property type="component" value="Unplaced"/>
</dbReference>
<dbReference type="InterPro" id="IPR000242">
    <property type="entry name" value="PTP_cat"/>
</dbReference>
<keyword evidence="3" id="KW-0904">Protein phosphatase</keyword>
<dbReference type="GO" id="GO:0005737">
    <property type="term" value="C:cytoplasm"/>
    <property type="evidence" value="ECO:0007669"/>
    <property type="project" value="TreeGrafter"/>
</dbReference>
<keyword evidence="6" id="KW-0812">Transmembrane</keyword>
<reference evidence="9" key="1">
    <citation type="submission" date="2025-08" db="UniProtKB">
        <authorList>
            <consortium name="Ensembl"/>
        </authorList>
    </citation>
    <scope>IDENTIFICATION</scope>
</reference>
<accession>A0A667G094</accession>
<evidence type="ECO:0000256" key="4">
    <source>
        <dbReference type="ARBA" id="ARBA00034734"/>
    </source>
</evidence>
<evidence type="ECO:0000259" key="7">
    <source>
        <dbReference type="PROSITE" id="PS50055"/>
    </source>
</evidence>
<dbReference type="Pfam" id="PF00102">
    <property type="entry name" value="Y_phosphatase"/>
    <property type="match status" value="1"/>
</dbReference>
<feature type="domain" description="Tyrosine specific protein phosphatases" evidence="8">
    <location>
        <begin position="171"/>
        <end position="245"/>
    </location>
</feature>
<feature type="region of interest" description="Disordered" evidence="5">
    <location>
        <begin position="360"/>
        <end position="425"/>
    </location>
</feature>
<dbReference type="InterPro" id="IPR003595">
    <property type="entry name" value="Tyr_Pase_cat"/>
</dbReference>
<evidence type="ECO:0000256" key="2">
    <source>
        <dbReference type="ARBA" id="ARBA00022801"/>
    </source>
</evidence>
<dbReference type="InterPro" id="IPR029021">
    <property type="entry name" value="Prot-tyrosine_phosphatase-like"/>
</dbReference>